<dbReference type="PANTHER" id="PTHR34407">
    <property type="entry name" value="EXPRESSED PROTEIN"/>
    <property type="match status" value="1"/>
</dbReference>
<proteinExistence type="predicted"/>
<dbReference type="Pfam" id="PF13472">
    <property type="entry name" value="Lipase_GDSL_2"/>
    <property type="match status" value="1"/>
</dbReference>
<accession>A0ABX2DTF2</accession>
<feature type="domain" description="SGNH hydrolase-type esterase" evidence="1">
    <location>
        <begin position="33"/>
        <end position="202"/>
    </location>
</feature>
<dbReference type="Proteomes" id="UP000711047">
    <property type="component" value="Unassembled WGS sequence"/>
</dbReference>
<dbReference type="InterPro" id="IPR036514">
    <property type="entry name" value="SGNH_hydro_sf"/>
</dbReference>
<dbReference type="InterPro" id="IPR013830">
    <property type="entry name" value="SGNH_hydro"/>
</dbReference>
<protein>
    <recommendedName>
        <fullName evidence="1">SGNH hydrolase-type esterase domain-containing protein</fullName>
    </recommendedName>
</protein>
<comment type="caution">
    <text evidence="2">The sequence shown here is derived from an EMBL/GenBank/DDBJ whole genome shotgun (WGS) entry which is preliminary data.</text>
</comment>
<dbReference type="PANTHER" id="PTHR34407:SF1">
    <property type="entry name" value="SGNH HYDROLASE-TYPE ESTERASE DOMAIN-CONTAINING PROTEIN"/>
    <property type="match status" value="1"/>
</dbReference>
<dbReference type="RefSeq" id="WP_173137609.1">
    <property type="nucleotide sequence ID" value="NZ_JABMKX010000012.1"/>
</dbReference>
<dbReference type="SUPFAM" id="SSF52266">
    <property type="entry name" value="SGNH hydrolase"/>
    <property type="match status" value="1"/>
</dbReference>
<evidence type="ECO:0000259" key="1">
    <source>
        <dbReference type="Pfam" id="PF13472"/>
    </source>
</evidence>
<name>A0ABX2DTF2_9BACL</name>
<gene>
    <name evidence="2" type="ORF">HQN87_21795</name>
</gene>
<reference evidence="2 3" key="1">
    <citation type="submission" date="2020-05" db="EMBL/GenBank/DDBJ databases">
        <title>Paenibacillus glebae, sp. nov., Paenibacillus humi sp. nov., Paenibacillus pedi sp. nov., Paenibacillus terrestris sp. nov. and Paenibacillus terricola sp. nov., isolated from a forest top soil sample.</title>
        <authorList>
            <person name="Qi S."/>
            <person name="Carlier A."/>
            <person name="Cnockaert M."/>
            <person name="Vandamme P."/>
        </authorList>
    </citation>
    <scope>NUCLEOTIDE SEQUENCE [LARGE SCALE GENOMIC DNA]</scope>
    <source>
        <strain evidence="2 3">LMG 29502</strain>
    </source>
</reference>
<evidence type="ECO:0000313" key="2">
    <source>
        <dbReference type="EMBL" id="NQX47963.1"/>
    </source>
</evidence>
<dbReference type="EMBL" id="JABMKX010000012">
    <property type="protein sequence ID" value="NQX47963.1"/>
    <property type="molecule type" value="Genomic_DNA"/>
</dbReference>
<sequence length="402" mass="45155">MKEAFPRRGLPNVIQKLENGDTVTIVYFGGSNTRSEGYRVMTADWLREQYPQADIRAVNAGINGTGSDLGCARVETDVLRHKPDLVFVEFVGNDGGDPESKARIEGIVRQIRKRSRFTDILFVYTLKERDVALFQAGEYQKGALMQEEVADYYGIPSIHLGVAVSHLVSKGQLIFTSREDVSISGAVIFTHDSIHPTIPEGHQIYTDTITRSFERIRELQDHPGRVVHHLPQHPLVPANPWEYAGMLPLDSLTTFSAGWSYMTPDNSALAREYNWLFPGLWRAAEPGEAITVQFEGTRIGLFDIGGPDSGRLKVSVDGGEPFIVDRFTLYNDHNRNQYVFLPELPNGQHTVRFEVDAGKTDKAAVFEASGNERSIEHVRQHPEWYDQTVIRLGKLLLVQPPL</sequence>
<keyword evidence="3" id="KW-1185">Reference proteome</keyword>
<organism evidence="2 3">
    <name type="scientific">Paenibacillus tritici</name>
    <dbReference type="NCBI Taxonomy" id="1873425"/>
    <lineage>
        <taxon>Bacteria</taxon>
        <taxon>Bacillati</taxon>
        <taxon>Bacillota</taxon>
        <taxon>Bacilli</taxon>
        <taxon>Bacillales</taxon>
        <taxon>Paenibacillaceae</taxon>
        <taxon>Paenibacillus</taxon>
    </lineage>
</organism>
<evidence type="ECO:0000313" key="3">
    <source>
        <dbReference type="Proteomes" id="UP000711047"/>
    </source>
</evidence>
<dbReference type="Gene3D" id="2.60.120.260">
    <property type="entry name" value="Galactose-binding domain-like"/>
    <property type="match status" value="1"/>
</dbReference>
<dbReference type="Gene3D" id="3.40.50.1110">
    <property type="entry name" value="SGNH hydrolase"/>
    <property type="match status" value="1"/>
</dbReference>